<gene>
    <name evidence="1" type="ORF">SO802_024118</name>
</gene>
<reference evidence="1 2" key="1">
    <citation type="submission" date="2024-01" db="EMBL/GenBank/DDBJ databases">
        <title>A telomere-to-telomere, gap-free genome of sweet tea (Lithocarpus litseifolius).</title>
        <authorList>
            <person name="Zhou J."/>
        </authorList>
    </citation>
    <scope>NUCLEOTIDE SEQUENCE [LARGE SCALE GENOMIC DNA]</scope>
    <source>
        <strain evidence="1">Zhou-2022a</strain>
        <tissue evidence="1">Leaf</tissue>
    </source>
</reference>
<dbReference type="EMBL" id="JAZDWU010000008">
    <property type="protein sequence ID" value="KAK9994415.1"/>
    <property type="molecule type" value="Genomic_DNA"/>
</dbReference>
<organism evidence="1 2">
    <name type="scientific">Lithocarpus litseifolius</name>
    <dbReference type="NCBI Taxonomy" id="425828"/>
    <lineage>
        <taxon>Eukaryota</taxon>
        <taxon>Viridiplantae</taxon>
        <taxon>Streptophyta</taxon>
        <taxon>Embryophyta</taxon>
        <taxon>Tracheophyta</taxon>
        <taxon>Spermatophyta</taxon>
        <taxon>Magnoliopsida</taxon>
        <taxon>eudicotyledons</taxon>
        <taxon>Gunneridae</taxon>
        <taxon>Pentapetalae</taxon>
        <taxon>rosids</taxon>
        <taxon>fabids</taxon>
        <taxon>Fagales</taxon>
        <taxon>Fagaceae</taxon>
        <taxon>Lithocarpus</taxon>
    </lineage>
</organism>
<evidence type="ECO:0000313" key="2">
    <source>
        <dbReference type="Proteomes" id="UP001459277"/>
    </source>
</evidence>
<name>A0AAW2C803_9ROSI</name>
<accession>A0AAW2C803</accession>
<proteinExistence type="predicted"/>
<keyword evidence="2" id="KW-1185">Reference proteome</keyword>
<protein>
    <submittedName>
        <fullName evidence="1">Uncharacterized protein</fullName>
    </submittedName>
</protein>
<evidence type="ECO:0000313" key="1">
    <source>
        <dbReference type="EMBL" id="KAK9994415.1"/>
    </source>
</evidence>
<sequence length="70" mass="7729">MTGALRDFTSHSLWASPIAMNWSLPSKFVSACVYLASLNPLVILIISRPTEVDNLKGDASRAKKVLDWKP</sequence>
<comment type="caution">
    <text evidence="1">The sequence shown here is derived from an EMBL/GenBank/DDBJ whole genome shotgun (WGS) entry which is preliminary data.</text>
</comment>
<dbReference type="Proteomes" id="UP001459277">
    <property type="component" value="Unassembled WGS sequence"/>
</dbReference>
<dbReference type="AlphaFoldDB" id="A0AAW2C803"/>